<evidence type="ECO:0000313" key="1">
    <source>
        <dbReference type="EMBL" id="EOB04195.1"/>
    </source>
</evidence>
<evidence type="ECO:0000313" key="2">
    <source>
        <dbReference type="Proteomes" id="UP000296049"/>
    </source>
</evidence>
<keyword evidence="2" id="KW-1185">Reference proteome</keyword>
<dbReference type="Proteomes" id="UP000296049">
    <property type="component" value="Unassembled WGS sequence"/>
</dbReference>
<protein>
    <submittedName>
        <fullName evidence="1">Uncharacterized protein</fullName>
    </submittedName>
</protein>
<gene>
    <name evidence="1" type="ORF">Anapl_00179</name>
</gene>
<dbReference type="EMBL" id="KB742808">
    <property type="protein sequence ID" value="EOB04195.1"/>
    <property type="molecule type" value="Genomic_DNA"/>
</dbReference>
<name>R0LR26_ANAPL</name>
<dbReference type="AlphaFoldDB" id="R0LR26"/>
<accession>R0LR26</accession>
<proteinExistence type="predicted"/>
<sequence length="202" mass="21618">MVQSVKKKDGTRVVSACHTVTTARTVSRYILTVLISCKATIKCQVVSSTAHLKMWESATSKGFSCSGFQGEQQLDNVSRVSRNNICLNFQFVSAQGIAVASEARQETSRVQNQLSPQQEETALGALEQGCSQPLAQALRSMCCKGACPASPGSRPAATNRAATSRNVSAPELIALASGPKQARQTKEEVISILHISSRGTYR</sequence>
<reference evidence="2" key="1">
    <citation type="journal article" date="2013" name="Nat. Genet.">
        <title>The duck genome and transcriptome provide insight into an avian influenza virus reservoir species.</title>
        <authorList>
            <person name="Huang Y."/>
            <person name="Li Y."/>
            <person name="Burt D.W."/>
            <person name="Chen H."/>
            <person name="Zhang Y."/>
            <person name="Qian W."/>
            <person name="Kim H."/>
            <person name="Gan S."/>
            <person name="Zhao Y."/>
            <person name="Li J."/>
            <person name="Yi K."/>
            <person name="Feng H."/>
            <person name="Zhu P."/>
            <person name="Li B."/>
            <person name="Liu Q."/>
            <person name="Fairley S."/>
            <person name="Magor K.E."/>
            <person name="Du Z."/>
            <person name="Hu X."/>
            <person name="Goodman L."/>
            <person name="Tafer H."/>
            <person name="Vignal A."/>
            <person name="Lee T."/>
            <person name="Kim K.W."/>
            <person name="Sheng Z."/>
            <person name="An Y."/>
            <person name="Searle S."/>
            <person name="Herrero J."/>
            <person name="Groenen M.A."/>
            <person name="Crooijmans R.P."/>
            <person name="Faraut T."/>
            <person name="Cai Q."/>
            <person name="Webster R.G."/>
            <person name="Aldridge J.R."/>
            <person name="Warren W.C."/>
            <person name="Bartschat S."/>
            <person name="Kehr S."/>
            <person name="Marz M."/>
            <person name="Stadler P.F."/>
            <person name="Smith J."/>
            <person name="Kraus R.H."/>
            <person name="Zhao Y."/>
            <person name="Ren L."/>
            <person name="Fei J."/>
            <person name="Morisson M."/>
            <person name="Kaiser P."/>
            <person name="Griffin D.K."/>
            <person name="Rao M."/>
            <person name="Pitel F."/>
            <person name="Wang J."/>
            <person name="Li N."/>
        </authorList>
    </citation>
    <scope>NUCLEOTIDE SEQUENCE [LARGE SCALE GENOMIC DNA]</scope>
</reference>
<organism evidence="1 2">
    <name type="scientific">Anas platyrhynchos</name>
    <name type="common">Mallard</name>
    <name type="synonym">Anas boschas</name>
    <dbReference type="NCBI Taxonomy" id="8839"/>
    <lineage>
        <taxon>Eukaryota</taxon>
        <taxon>Metazoa</taxon>
        <taxon>Chordata</taxon>
        <taxon>Craniata</taxon>
        <taxon>Vertebrata</taxon>
        <taxon>Euteleostomi</taxon>
        <taxon>Archelosauria</taxon>
        <taxon>Archosauria</taxon>
        <taxon>Dinosauria</taxon>
        <taxon>Saurischia</taxon>
        <taxon>Theropoda</taxon>
        <taxon>Coelurosauria</taxon>
        <taxon>Aves</taxon>
        <taxon>Neognathae</taxon>
        <taxon>Galloanserae</taxon>
        <taxon>Anseriformes</taxon>
        <taxon>Anatidae</taxon>
        <taxon>Anatinae</taxon>
        <taxon>Anas</taxon>
    </lineage>
</organism>